<dbReference type="Pfam" id="PF20431">
    <property type="entry name" value="E_motif"/>
    <property type="match status" value="1"/>
</dbReference>
<keyword evidence="2" id="KW-1185">Reference proteome</keyword>
<dbReference type="STRING" id="3818.A0A444ZTV5"/>
<evidence type="ECO:0000313" key="1">
    <source>
        <dbReference type="EMBL" id="RYR17670.1"/>
    </source>
</evidence>
<dbReference type="AlphaFoldDB" id="A0A444ZTV5"/>
<evidence type="ECO:0008006" key="3">
    <source>
        <dbReference type="Google" id="ProtNLM"/>
    </source>
</evidence>
<dbReference type="PANTHER" id="PTHR47926:SF346">
    <property type="entry name" value="PENTATRICOPEPTIDE REPEAT-CONTAINING PROTEIN"/>
    <property type="match status" value="1"/>
</dbReference>
<accession>A0A444ZTV5</accession>
<dbReference type="PANTHER" id="PTHR47926">
    <property type="entry name" value="PENTATRICOPEPTIDE REPEAT-CONTAINING PROTEIN"/>
    <property type="match status" value="1"/>
</dbReference>
<sequence>MPSRIRTHIAVWGPVLGTCRVHGNLDLARRAAEALFELEPENTARYVMLSNIYAASGRFDNADRIRMIMNEKDTGQAFGEKFDSEGIPFEASARIYCTTVSFALISRDANMAAEYCFFGSWIRSNKDPIGKSTQPDCHRFILFQSSHSPLHASIGEEILIAASAPTPPLPYPSAA</sequence>
<dbReference type="GO" id="GO:0003723">
    <property type="term" value="F:RNA binding"/>
    <property type="evidence" value="ECO:0007669"/>
    <property type="project" value="InterPro"/>
</dbReference>
<dbReference type="Proteomes" id="UP000289738">
    <property type="component" value="Chromosome B03"/>
</dbReference>
<dbReference type="InterPro" id="IPR046848">
    <property type="entry name" value="E_motif"/>
</dbReference>
<reference evidence="1 2" key="1">
    <citation type="submission" date="2019-01" db="EMBL/GenBank/DDBJ databases">
        <title>Sequencing of cultivated peanut Arachis hypogaea provides insights into genome evolution and oil improvement.</title>
        <authorList>
            <person name="Chen X."/>
        </authorList>
    </citation>
    <scope>NUCLEOTIDE SEQUENCE [LARGE SCALE GENOMIC DNA]</scope>
    <source>
        <strain evidence="2">cv. Fuhuasheng</strain>
        <tissue evidence="1">Leaves</tissue>
    </source>
</reference>
<comment type="caution">
    <text evidence="1">The sequence shown here is derived from an EMBL/GenBank/DDBJ whole genome shotgun (WGS) entry which is preliminary data.</text>
</comment>
<organism evidence="1 2">
    <name type="scientific">Arachis hypogaea</name>
    <name type="common">Peanut</name>
    <dbReference type="NCBI Taxonomy" id="3818"/>
    <lineage>
        <taxon>Eukaryota</taxon>
        <taxon>Viridiplantae</taxon>
        <taxon>Streptophyta</taxon>
        <taxon>Embryophyta</taxon>
        <taxon>Tracheophyta</taxon>
        <taxon>Spermatophyta</taxon>
        <taxon>Magnoliopsida</taxon>
        <taxon>eudicotyledons</taxon>
        <taxon>Gunneridae</taxon>
        <taxon>Pentapetalae</taxon>
        <taxon>rosids</taxon>
        <taxon>fabids</taxon>
        <taxon>Fabales</taxon>
        <taxon>Fabaceae</taxon>
        <taxon>Papilionoideae</taxon>
        <taxon>50 kb inversion clade</taxon>
        <taxon>dalbergioids sensu lato</taxon>
        <taxon>Dalbergieae</taxon>
        <taxon>Pterocarpus clade</taxon>
        <taxon>Arachis</taxon>
    </lineage>
</organism>
<protein>
    <recommendedName>
        <fullName evidence="3">Pentatricopeptide repeat-containing protein</fullName>
    </recommendedName>
</protein>
<dbReference type="GO" id="GO:0009451">
    <property type="term" value="P:RNA modification"/>
    <property type="evidence" value="ECO:0007669"/>
    <property type="project" value="InterPro"/>
</dbReference>
<evidence type="ECO:0000313" key="2">
    <source>
        <dbReference type="Proteomes" id="UP000289738"/>
    </source>
</evidence>
<gene>
    <name evidence="1" type="ORF">Ahy_B03g062366</name>
</gene>
<dbReference type="InterPro" id="IPR046960">
    <property type="entry name" value="PPR_At4g14850-like_plant"/>
</dbReference>
<name>A0A444ZTV5_ARAHY</name>
<dbReference type="EMBL" id="SDMP01000013">
    <property type="protein sequence ID" value="RYR17670.1"/>
    <property type="molecule type" value="Genomic_DNA"/>
</dbReference>
<proteinExistence type="predicted"/>